<feature type="transmembrane region" description="Helical" evidence="2">
    <location>
        <begin position="770"/>
        <end position="790"/>
    </location>
</feature>
<dbReference type="InterPro" id="IPR036383">
    <property type="entry name" value="TSP1_rpt_sf"/>
</dbReference>
<feature type="domain" description="IgGFc-binding protein N-terminal" evidence="3">
    <location>
        <begin position="142"/>
        <end position="457"/>
    </location>
</feature>
<dbReference type="PANTHER" id="PTHR46534:SF1">
    <property type="entry name" value="IGGFC-BINDING PROTEIN N-TERMINAL DOMAIN-CONTAINING PROTEIN"/>
    <property type="match status" value="1"/>
</dbReference>
<keyword evidence="2" id="KW-0472">Membrane</keyword>
<evidence type="ECO:0000256" key="2">
    <source>
        <dbReference type="SAM" id="Phobius"/>
    </source>
</evidence>
<proteinExistence type="predicted"/>
<protein>
    <submittedName>
        <fullName evidence="5">Uncharacterized protein LOC106078928 isoform X1</fullName>
    </submittedName>
</protein>
<dbReference type="RefSeq" id="XP_055873472.1">
    <property type="nucleotide sequence ID" value="XM_056017497.1"/>
</dbReference>
<dbReference type="AlphaFoldDB" id="A0A9W2ZEU7"/>
<evidence type="ECO:0000256" key="1">
    <source>
        <dbReference type="SAM" id="MobiDB-lite"/>
    </source>
</evidence>
<evidence type="ECO:0000313" key="4">
    <source>
        <dbReference type="Proteomes" id="UP001165740"/>
    </source>
</evidence>
<feature type="compositionally biased region" description="Acidic residues" evidence="1">
    <location>
        <begin position="525"/>
        <end position="543"/>
    </location>
</feature>
<accession>A0A9W2ZEU7</accession>
<evidence type="ECO:0000313" key="5">
    <source>
        <dbReference type="RefSeq" id="XP_055873472.1"/>
    </source>
</evidence>
<feature type="region of interest" description="Disordered" evidence="1">
    <location>
        <begin position="830"/>
        <end position="851"/>
    </location>
</feature>
<feature type="compositionally biased region" description="Polar residues" evidence="1">
    <location>
        <begin position="485"/>
        <end position="500"/>
    </location>
</feature>
<dbReference type="Proteomes" id="UP001165740">
    <property type="component" value="Chromosome 18"/>
</dbReference>
<dbReference type="Gene3D" id="2.20.100.10">
    <property type="entry name" value="Thrombospondin type-1 (TSP1) repeat"/>
    <property type="match status" value="1"/>
</dbReference>
<gene>
    <name evidence="5" type="primary">LOC106078928</name>
</gene>
<dbReference type="SUPFAM" id="SSF82895">
    <property type="entry name" value="TSP-1 type 1 repeat"/>
    <property type="match status" value="1"/>
</dbReference>
<name>A0A9W2ZEU7_BIOGL</name>
<dbReference type="Pfam" id="PF17517">
    <property type="entry name" value="IgGFc_binding"/>
    <property type="match status" value="1"/>
</dbReference>
<evidence type="ECO:0000259" key="3">
    <source>
        <dbReference type="Pfam" id="PF17517"/>
    </source>
</evidence>
<dbReference type="OrthoDB" id="5973910at2759"/>
<dbReference type="InterPro" id="IPR000884">
    <property type="entry name" value="TSP1_rpt"/>
</dbReference>
<dbReference type="PANTHER" id="PTHR46534">
    <property type="entry name" value="IGGFC_BINDING DOMAIN-CONTAINING PROTEIN"/>
    <property type="match status" value="1"/>
</dbReference>
<sequence length="865" mass="95968">MSAGNPKGENSTEMRCSFQKFSKILIRSVLLICMQGILDVSCTTGKMYIFALPRMIHFEPKIISFLYALKNRKVEVYYSYNGSASRALMIPARDVLKFEFPINDISFQDQGPCGVYKLHSNTEFIVTLLLLDSEISLDVIQVIPVEAWVKVYYAATLTRTPSVQIFTNEGVNLIQVCFMSSFPYTFQITYDSVKYMKDSTLELQLNADGGFSISDCHNKTDPVGSLTGTRITGSMPLGVISGSCYGATSSVVCDTFQKNILDSSRDIAADMLLPTSGTNIITPHIEGRYSGSDVLLVATADNTTVNYTDDPGQKQIILKTDRSSKFVSQKFGPMRLESDKPIYVFFVLVSSCYNTSDKYEWGDPALTVVSPVLHYYDSYAFSVFDWNQYETMHYISIVIQTRARYSLMINYTPLQARYTGRSVFGTVDWYTLTFQTKPGVYYVHTANSAPFAVFVYGFGPQYGYMYSARQLFADPPPPTTARTTGGVSTRPYQTTTNSKVTAPPCEKTEMHVNDGIDNDCDGVVDEETAPDEKDNDNDGLVDEDIGHYPLKSRNGSWGEWSSWMCPSDCYSTHYYRIRLCDNPQPTTNGKFCEGEGKETQNKQCFSAQSCPYDCPDYTYGLNCDSKCPNCESPCDKKNGSCVHCLPGWTNPRMGCKDACPAFTFGEGCKGDCGKKCKKDCLHKHNGQCNECSSKRWGIDCKDSCVNCVTDCSKTNGVCFNCKPGFKNGNHSCNIPCEAGEFGADCSQSCFEKCGADCVERVEGICPESDTLLYVLVLVMAIAPVFVALLYRSFGGKMSLVETKPVLIVEEIEENSVNEIHPEEKGVVEEAEVKSASETVQPQSHSAMPIPVEKEEQEVTPLVVAT</sequence>
<reference evidence="5" key="1">
    <citation type="submission" date="2025-08" db="UniProtKB">
        <authorList>
            <consortium name="RefSeq"/>
        </authorList>
    </citation>
    <scope>IDENTIFICATION</scope>
</reference>
<keyword evidence="2" id="KW-0812">Transmembrane</keyword>
<keyword evidence="4" id="KW-1185">Reference proteome</keyword>
<feature type="region of interest" description="Disordered" evidence="1">
    <location>
        <begin position="478"/>
        <end position="505"/>
    </location>
</feature>
<dbReference type="InterPro" id="IPR035234">
    <property type="entry name" value="IgGFc-bd_N"/>
</dbReference>
<organism evidence="4 5">
    <name type="scientific">Biomphalaria glabrata</name>
    <name type="common">Bloodfluke planorb</name>
    <name type="synonym">Freshwater snail</name>
    <dbReference type="NCBI Taxonomy" id="6526"/>
    <lineage>
        <taxon>Eukaryota</taxon>
        <taxon>Metazoa</taxon>
        <taxon>Spiralia</taxon>
        <taxon>Lophotrochozoa</taxon>
        <taxon>Mollusca</taxon>
        <taxon>Gastropoda</taxon>
        <taxon>Heterobranchia</taxon>
        <taxon>Euthyneura</taxon>
        <taxon>Panpulmonata</taxon>
        <taxon>Hygrophila</taxon>
        <taxon>Lymnaeoidea</taxon>
        <taxon>Planorbidae</taxon>
        <taxon>Biomphalaria</taxon>
    </lineage>
</organism>
<keyword evidence="2" id="KW-1133">Transmembrane helix</keyword>
<feature type="region of interest" description="Disordered" evidence="1">
    <location>
        <begin position="525"/>
        <end position="544"/>
    </location>
</feature>
<dbReference type="GeneID" id="106078928"/>
<dbReference type="PROSITE" id="PS50092">
    <property type="entry name" value="TSP1"/>
    <property type="match status" value="1"/>
</dbReference>